<sequence length="212" mass="24172">MAMTPVYRDALPADSLAERILVEALAMAEDEGWEGVELTRVAAALDVPATAVLDHYRDLDAVADAWFLRGWRAMLADKPAGFAAWAARNRIEHCLLAWFDALASHRRVSVEMLRSKAHLPHLHTWVPMVFDLSRTIQWLREAAMLEARYGTRRAQLEEVGLTALFVATLRVWAHDETPGQQHTRDYLDRRLRRAERLLQQRWAAPAESGAQR</sequence>
<keyword evidence="3" id="KW-1185">Reference proteome</keyword>
<dbReference type="OrthoDB" id="7375611at2"/>
<dbReference type="InterPro" id="IPR013718">
    <property type="entry name" value="COQ9_C"/>
</dbReference>
<gene>
    <name evidence="2" type="ORF">SAMN05192555_11748</name>
</gene>
<protein>
    <submittedName>
        <fullName evidence="2">Transcriptional regulator, TetR family</fullName>
    </submittedName>
</protein>
<dbReference type="InterPro" id="IPR009057">
    <property type="entry name" value="Homeodomain-like_sf"/>
</dbReference>
<name>A0A1G9V8X0_9GAMM</name>
<evidence type="ECO:0000313" key="2">
    <source>
        <dbReference type="EMBL" id="SDM68530.1"/>
    </source>
</evidence>
<organism evidence="2 3">
    <name type="scientific">Franzmannia pantelleriensis</name>
    <dbReference type="NCBI Taxonomy" id="48727"/>
    <lineage>
        <taxon>Bacteria</taxon>
        <taxon>Pseudomonadati</taxon>
        <taxon>Pseudomonadota</taxon>
        <taxon>Gammaproteobacteria</taxon>
        <taxon>Oceanospirillales</taxon>
        <taxon>Halomonadaceae</taxon>
        <taxon>Franzmannia</taxon>
    </lineage>
</organism>
<feature type="domain" description="COQ9 C-terminal" evidence="1">
    <location>
        <begin position="160"/>
        <end position="196"/>
    </location>
</feature>
<evidence type="ECO:0000259" key="1">
    <source>
        <dbReference type="Pfam" id="PF08511"/>
    </source>
</evidence>
<dbReference type="SUPFAM" id="SSF46689">
    <property type="entry name" value="Homeodomain-like"/>
    <property type="match status" value="1"/>
</dbReference>
<dbReference type="Pfam" id="PF08511">
    <property type="entry name" value="COQ9"/>
    <property type="match status" value="1"/>
</dbReference>
<proteinExistence type="predicted"/>
<dbReference type="RefSeq" id="WP_089660220.1">
    <property type="nucleotide sequence ID" value="NZ_FNGH01000017.1"/>
</dbReference>
<dbReference type="AlphaFoldDB" id="A0A1G9V8X0"/>
<dbReference type="STRING" id="48727.SAMN05192555_11748"/>
<reference evidence="3" key="1">
    <citation type="submission" date="2016-10" db="EMBL/GenBank/DDBJ databases">
        <authorList>
            <person name="Varghese N."/>
            <person name="Submissions S."/>
        </authorList>
    </citation>
    <scope>NUCLEOTIDE SEQUENCE [LARGE SCALE GENOMIC DNA]</scope>
    <source>
        <strain evidence="3">AAP</strain>
    </source>
</reference>
<accession>A0A1G9V8X0</accession>
<dbReference type="Proteomes" id="UP000199107">
    <property type="component" value="Unassembled WGS sequence"/>
</dbReference>
<dbReference type="EMBL" id="FNGH01000017">
    <property type="protein sequence ID" value="SDM68530.1"/>
    <property type="molecule type" value="Genomic_DNA"/>
</dbReference>
<dbReference type="Gene3D" id="1.10.357.10">
    <property type="entry name" value="Tetracycline Repressor, domain 2"/>
    <property type="match status" value="1"/>
</dbReference>
<evidence type="ECO:0000313" key="3">
    <source>
        <dbReference type="Proteomes" id="UP000199107"/>
    </source>
</evidence>